<dbReference type="RefSeq" id="WP_104837306.1">
    <property type="nucleotide sequence ID" value="NZ_CP026606.1"/>
</dbReference>
<dbReference type="GeneID" id="36101317"/>
<dbReference type="Proteomes" id="UP000239462">
    <property type="component" value="Chromosome"/>
</dbReference>
<dbReference type="KEGG" id="mmad:MMJJ_02230"/>
<feature type="transmembrane region" description="Helical" evidence="1">
    <location>
        <begin position="20"/>
        <end position="41"/>
    </location>
</feature>
<gene>
    <name evidence="2" type="ORF">MMJJ_02230</name>
</gene>
<feature type="transmembrane region" description="Helical" evidence="1">
    <location>
        <begin position="72"/>
        <end position="96"/>
    </location>
</feature>
<proteinExistence type="predicted"/>
<evidence type="ECO:0000313" key="3">
    <source>
        <dbReference type="Proteomes" id="UP000239462"/>
    </source>
</evidence>
<organism evidence="2 3">
    <name type="scientific">Methanococcus maripaludis</name>
    <name type="common">Methanococcus deltae</name>
    <dbReference type="NCBI Taxonomy" id="39152"/>
    <lineage>
        <taxon>Archaea</taxon>
        <taxon>Methanobacteriati</taxon>
        <taxon>Methanobacteriota</taxon>
        <taxon>Methanomada group</taxon>
        <taxon>Methanococci</taxon>
        <taxon>Methanococcales</taxon>
        <taxon>Methanococcaceae</taxon>
        <taxon>Methanococcus</taxon>
    </lineage>
</organism>
<keyword evidence="1" id="KW-1133">Transmembrane helix</keyword>
<keyword evidence="1" id="KW-0812">Transmembrane</keyword>
<sequence length="100" mass="10300">MLGLASKFAEKMLSNKGQSVQVTVIEVLVIIVTLYVAMIVLGSLEPVMDSAINDSSNLAGAKDSLTTNTGSAFTIGAIIPLIVFAMAVIGVIANVFGGQE</sequence>
<dbReference type="EMBL" id="CP026606">
    <property type="protein sequence ID" value="AVB75642.1"/>
    <property type="molecule type" value="Genomic_DNA"/>
</dbReference>
<evidence type="ECO:0000256" key="1">
    <source>
        <dbReference type="SAM" id="Phobius"/>
    </source>
</evidence>
<keyword evidence="1" id="KW-0472">Membrane</keyword>
<evidence type="ECO:0000313" key="2">
    <source>
        <dbReference type="EMBL" id="AVB75642.1"/>
    </source>
</evidence>
<dbReference type="AlphaFoldDB" id="A0A2L1C8E0"/>
<accession>A0A2L1C8E0</accession>
<protein>
    <submittedName>
        <fullName evidence="2">Uncharacterized protein</fullName>
    </submittedName>
</protein>
<reference evidence="3" key="1">
    <citation type="journal article" date="2018" name="Genome Announc.">
        <title>Complete Genome Sequence of the Methanococcus maripaludis Type Strain JJ (DSM 2067), a Model for Selenoprotein Synthesis in Archaea.</title>
        <authorList>
            <person name="Poehlein A."/>
            <person name="Heym D."/>
            <person name="Quitzke V."/>
            <person name="Fersch J."/>
            <person name="Daniel R."/>
            <person name="Rother M."/>
        </authorList>
    </citation>
    <scope>NUCLEOTIDE SEQUENCE [LARGE SCALE GENOMIC DNA]</scope>
    <source>
        <strain evidence="3">DSM 2067</strain>
    </source>
</reference>
<name>A0A2L1C8E0_METMI</name>